<dbReference type="Pfam" id="PF12705">
    <property type="entry name" value="PDDEXK_1"/>
    <property type="match status" value="1"/>
</dbReference>
<accession>A0A1J5Q7X7</accession>
<proteinExistence type="predicted"/>
<dbReference type="InterPro" id="IPR011604">
    <property type="entry name" value="PDDEXK-like_dom_sf"/>
</dbReference>
<dbReference type="AlphaFoldDB" id="A0A1J5Q7X7"/>
<reference evidence="2" key="1">
    <citation type="submission" date="2016-10" db="EMBL/GenBank/DDBJ databases">
        <title>Sequence of Gallionella enrichment culture.</title>
        <authorList>
            <person name="Poehlein A."/>
            <person name="Muehling M."/>
            <person name="Daniel R."/>
        </authorList>
    </citation>
    <scope>NUCLEOTIDE SEQUENCE</scope>
</reference>
<sequence>MVAGVQDGVWPDLRLRDSLLGAGRLVEICDGRDAGAGDSPSLARRAVLGDELRSFVVATSRARTSLLVTAVDGEDLVPSSFVDLVQAVEVEDEDGRDPRRTVAGRPLDLSGVVAGLRADLEESVGTGPDAVLDVEAARLLAVLAREGVDGADPGQWYGLAPLSSEAPLWAEDAVVPVSPSKVELVRTCALRWALESAGGAAPGATSQSLGTLVHALAHDLPRGTYAELSAELDRRWDELGLGDGWTATAERRRADRMIRRLADYLAQAGEPVLLEAPFRLDVGRARVRGTADRLERRGDGEVEVVDLKTGRRAPKAEESQENPQLGSYQLAVDSGAFEGLPAGTRSAGARLVFVGDVNKGYAERRQHALEPDETGATHAHRAIAGAVEAMAASCFTATVNDLCPMCPVRRSCPAQDDGEQVGR</sequence>
<dbReference type="Gene3D" id="3.90.320.10">
    <property type="match status" value="1"/>
</dbReference>
<evidence type="ECO:0000259" key="1">
    <source>
        <dbReference type="Pfam" id="PF12705"/>
    </source>
</evidence>
<organism evidence="2">
    <name type="scientific">mine drainage metagenome</name>
    <dbReference type="NCBI Taxonomy" id="410659"/>
    <lineage>
        <taxon>unclassified sequences</taxon>
        <taxon>metagenomes</taxon>
        <taxon>ecological metagenomes</taxon>
    </lineage>
</organism>
<gene>
    <name evidence="2" type="ORF">GALL_447810</name>
</gene>
<evidence type="ECO:0000313" key="2">
    <source>
        <dbReference type="EMBL" id="OIQ73579.1"/>
    </source>
</evidence>
<dbReference type="InterPro" id="IPR027417">
    <property type="entry name" value="P-loop_NTPase"/>
</dbReference>
<comment type="caution">
    <text evidence="2">The sequence shown here is derived from an EMBL/GenBank/DDBJ whole genome shotgun (WGS) entry which is preliminary data.</text>
</comment>
<name>A0A1J5Q7X7_9ZZZZ</name>
<protein>
    <submittedName>
        <fullName evidence="2">PD-(D/E)XK nuclease superfamily protein</fullName>
    </submittedName>
</protein>
<dbReference type="EMBL" id="MLJW01002814">
    <property type="protein sequence ID" value="OIQ73579.1"/>
    <property type="molecule type" value="Genomic_DNA"/>
</dbReference>
<dbReference type="SUPFAM" id="SSF52540">
    <property type="entry name" value="P-loop containing nucleoside triphosphate hydrolases"/>
    <property type="match status" value="1"/>
</dbReference>
<dbReference type="InterPro" id="IPR038726">
    <property type="entry name" value="PDDEXK_AddAB-type"/>
</dbReference>
<feature type="domain" description="PD-(D/E)XK endonuclease-like" evidence="1">
    <location>
        <begin position="177"/>
        <end position="413"/>
    </location>
</feature>